<sequence length="156" mass="17528">MSSWQEFETQAPALAATVRGLLDAHKHKTMATIRKDGSPRISATEVDFKDGEMWLGSMPGAMKAFDLRRDPRMALHAAPTTPDDDDPSRWQGDAKIAGRALEVTDPEVLSRFELPGEGPHLFRVDLTEAVWTRVEGDHLVIDMWHEGEGIRQVRRK</sequence>
<dbReference type="Proteomes" id="UP000579945">
    <property type="component" value="Unassembled WGS sequence"/>
</dbReference>
<gene>
    <name evidence="3" type="ORF">FHR33_000908</name>
</gene>
<evidence type="ECO:0000313" key="4">
    <source>
        <dbReference type="Proteomes" id="UP000579945"/>
    </source>
</evidence>
<dbReference type="RefSeq" id="WP_183643843.1">
    <property type="nucleotide sequence ID" value="NZ_BAAAXX010000078.1"/>
</dbReference>
<keyword evidence="4" id="KW-1185">Reference proteome</keyword>
<dbReference type="InterPro" id="IPR052019">
    <property type="entry name" value="F420H2_bilvrd_red/Heme_oxyg"/>
</dbReference>
<feature type="domain" description="Pyridoxamine 5'-phosphate oxidase N-terminal" evidence="2">
    <location>
        <begin position="17"/>
        <end position="112"/>
    </location>
</feature>
<dbReference type="SUPFAM" id="SSF50475">
    <property type="entry name" value="FMN-binding split barrel"/>
    <property type="match status" value="1"/>
</dbReference>
<proteinExistence type="predicted"/>
<name>A0A7W5Y8W1_9ACTN</name>
<dbReference type="GeneID" id="95387504"/>
<evidence type="ECO:0000256" key="1">
    <source>
        <dbReference type="ARBA" id="ARBA00023002"/>
    </source>
</evidence>
<dbReference type="GO" id="GO:0005829">
    <property type="term" value="C:cytosol"/>
    <property type="evidence" value="ECO:0007669"/>
    <property type="project" value="TreeGrafter"/>
</dbReference>
<dbReference type="AlphaFoldDB" id="A0A7W5Y8W1"/>
<dbReference type="PANTHER" id="PTHR35176">
    <property type="entry name" value="HEME OXYGENASE HI_0854-RELATED"/>
    <property type="match status" value="1"/>
</dbReference>
<keyword evidence="1" id="KW-0560">Oxidoreductase</keyword>
<dbReference type="GO" id="GO:0016627">
    <property type="term" value="F:oxidoreductase activity, acting on the CH-CH group of donors"/>
    <property type="evidence" value="ECO:0007669"/>
    <property type="project" value="TreeGrafter"/>
</dbReference>
<dbReference type="GO" id="GO:0070967">
    <property type="term" value="F:coenzyme F420 binding"/>
    <property type="evidence" value="ECO:0007669"/>
    <property type="project" value="TreeGrafter"/>
</dbReference>
<organism evidence="3 4">
    <name type="scientific">Nonomuraea dietziae</name>
    <dbReference type="NCBI Taxonomy" id="65515"/>
    <lineage>
        <taxon>Bacteria</taxon>
        <taxon>Bacillati</taxon>
        <taxon>Actinomycetota</taxon>
        <taxon>Actinomycetes</taxon>
        <taxon>Streptosporangiales</taxon>
        <taxon>Streptosporangiaceae</taxon>
        <taxon>Nonomuraea</taxon>
    </lineage>
</organism>
<dbReference type="Pfam" id="PF01243">
    <property type="entry name" value="PNPOx_N"/>
    <property type="match status" value="1"/>
</dbReference>
<dbReference type="EMBL" id="JACIBV010000001">
    <property type="protein sequence ID" value="MBB3725048.1"/>
    <property type="molecule type" value="Genomic_DNA"/>
</dbReference>
<dbReference type="Gene3D" id="2.30.110.10">
    <property type="entry name" value="Electron Transport, Fmn-binding Protein, Chain A"/>
    <property type="match status" value="1"/>
</dbReference>
<protein>
    <recommendedName>
        <fullName evidence="2">Pyridoxamine 5'-phosphate oxidase N-terminal domain-containing protein</fullName>
    </recommendedName>
</protein>
<evidence type="ECO:0000259" key="2">
    <source>
        <dbReference type="Pfam" id="PF01243"/>
    </source>
</evidence>
<dbReference type="InterPro" id="IPR012349">
    <property type="entry name" value="Split_barrel_FMN-bd"/>
</dbReference>
<accession>A0A7W5Y8W1</accession>
<dbReference type="PANTHER" id="PTHR35176:SF6">
    <property type="entry name" value="HEME OXYGENASE HI_0854-RELATED"/>
    <property type="match status" value="1"/>
</dbReference>
<reference evidence="3 4" key="1">
    <citation type="submission" date="2020-08" db="EMBL/GenBank/DDBJ databases">
        <title>Sequencing the genomes of 1000 actinobacteria strains.</title>
        <authorList>
            <person name="Klenk H.-P."/>
        </authorList>
    </citation>
    <scope>NUCLEOTIDE SEQUENCE [LARGE SCALE GENOMIC DNA]</scope>
    <source>
        <strain evidence="3 4">DSM 44320</strain>
    </source>
</reference>
<dbReference type="InterPro" id="IPR011576">
    <property type="entry name" value="Pyridox_Oxase_N"/>
</dbReference>
<evidence type="ECO:0000313" key="3">
    <source>
        <dbReference type="EMBL" id="MBB3725048.1"/>
    </source>
</evidence>
<comment type="caution">
    <text evidence="3">The sequence shown here is derived from an EMBL/GenBank/DDBJ whole genome shotgun (WGS) entry which is preliminary data.</text>
</comment>